<name>A0A9D1PUT2_9BACT</name>
<reference evidence="7" key="1">
    <citation type="journal article" date="2021" name="PeerJ">
        <title>Extensive microbial diversity within the chicken gut microbiome revealed by metagenomics and culture.</title>
        <authorList>
            <person name="Gilroy R."/>
            <person name="Ravi A."/>
            <person name="Getino M."/>
            <person name="Pursley I."/>
            <person name="Horton D.L."/>
            <person name="Alikhan N.F."/>
            <person name="Baker D."/>
            <person name="Gharbi K."/>
            <person name="Hall N."/>
            <person name="Watson M."/>
            <person name="Adriaenssens E.M."/>
            <person name="Foster-Nyarko E."/>
            <person name="Jarju S."/>
            <person name="Secka A."/>
            <person name="Antonio M."/>
            <person name="Oren A."/>
            <person name="Chaudhuri R.R."/>
            <person name="La Ragione R."/>
            <person name="Hildebrand F."/>
            <person name="Pallen M.J."/>
        </authorList>
    </citation>
    <scope>NUCLEOTIDE SEQUENCE</scope>
    <source>
        <strain evidence="7">ChiHecec2B26-446</strain>
    </source>
</reference>
<dbReference type="InterPro" id="IPR009057">
    <property type="entry name" value="Homeodomain-like_sf"/>
</dbReference>
<accession>A0A9D1PUT2</accession>
<keyword evidence="3 5" id="KW-0238">DNA-binding</keyword>
<dbReference type="Proteomes" id="UP000886752">
    <property type="component" value="Unassembled WGS sequence"/>
</dbReference>
<keyword evidence="1" id="KW-0678">Repressor</keyword>
<dbReference type="InterPro" id="IPR036271">
    <property type="entry name" value="Tet_transcr_reg_TetR-rel_C_sf"/>
</dbReference>
<dbReference type="SUPFAM" id="SSF48498">
    <property type="entry name" value="Tetracyclin repressor-like, C-terminal domain"/>
    <property type="match status" value="1"/>
</dbReference>
<evidence type="ECO:0000256" key="5">
    <source>
        <dbReference type="PROSITE-ProRule" id="PRU00335"/>
    </source>
</evidence>
<sequence length="208" mass="23025">MVMREERRQETRERLLQAAARAFARRGYSNCTVADISREAGMSQGALYVHFRDKEELFLTMIAREHGQGADKAREALAKAPYLQGIFSILESCIRDVGFPVDHALWTDILAVAARDEAVRKAFMESDALMRAVFCELLHKAAAAGEIASDLDIEAVALWLYALVDGLIARTAIDADFNFARFAPVFVRLVRNALRPAVPAGADESPAR</sequence>
<dbReference type="Pfam" id="PF00440">
    <property type="entry name" value="TetR_N"/>
    <property type="match status" value="1"/>
</dbReference>
<dbReference type="InterPro" id="IPR001647">
    <property type="entry name" value="HTH_TetR"/>
</dbReference>
<dbReference type="PANTHER" id="PTHR47506">
    <property type="entry name" value="TRANSCRIPTIONAL REGULATORY PROTEIN"/>
    <property type="match status" value="1"/>
</dbReference>
<keyword evidence="2" id="KW-0805">Transcription regulation</keyword>
<reference evidence="7" key="2">
    <citation type="submission" date="2021-04" db="EMBL/GenBank/DDBJ databases">
        <authorList>
            <person name="Gilroy R."/>
        </authorList>
    </citation>
    <scope>NUCLEOTIDE SEQUENCE</scope>
    <source>
        <strain evidence="7">ChiHecec2B26-446</strain>
    </source>
</reference>
<evidence type="ECO:0000259" key="6">
    <source>
        <dbReference type="PROSITE" id="PS50977"/>
    </source>
</evidence>
<dbReference type="PANTHER" id="PTHR47506:SF1">
    <property type="entry name" value="HTH-TYPE TRANSCRIPTIONAL REGULATOR YJDC"/>
    <property type="match status" value="1"/>
</dbReference>
<dbReference type="AlphaFoldDB" id="A0A9D1PUT2"/>
<dbReference type="GO" id="GO:0003677">
    <property type="term" value="F:DNA binding"/>
    <property type="evidence" value="ECO:0007669"/>
    <property type="project" value="UniProtKB-UniRule"/>
</dbReference>
<dbReference type="PROSITE" id="PS50977">
    <property type="entry name" value="HTH_TETR_2"/>
    <property type="match status" value="1"/>
</dbReference>
<evidence type="ECO:0000313" key="7">
    <source>
        <dbReference type="EMBL" id="HIV99722.1"/>
    </source>
</evidence>
<gene>
    <name evidence="7" type="ORF">H9894_00800</name>
</gene>
<feature type="domain" description="HTH tetR-type" evidence="6">
    <location>
        <begin position="9"/>
        <end position="69"/>
    </location>
</feature>
<dbReference type="InterPro" id="IPR039538">
    <property type="entry name" value="BetI_C"/>
</dbReference>
<evidence type="ECO:0000256" key="3">
    <source>
        <dbReference type="ARBA" id="ARBA00023125"/>
    </source>
</evidence>
<dbReference type="PRINTS" id="PR00455">
    <property type="entry name" value="HTHTETR"/>
</dbReference>
<evidence type="ECO:0000256" key="1">
    <source>
        <dbReference type="ARBA" id="ARBA00022491"/>
    </source>
</evidence>
<evidence type="ECO:0000313" key="8">
    <source>
        <dbReference type="Proteomes" id="UP000886752"/>
    </source>
</evidence>
<evidence type="ECO:0000256" key="4">
    <source>
        <dbReference type="ARBA" id="ARBA00023163"/>
    </source>
</evidence>
<feature type="DNA-binding region" description="H-T-H motif" evidence="5">
    <location>
        <begin position="32"/>
        <end position="51"/>
    </location>
</feature>
<proteinExistence type="predicted"/>
<keyword evidence="4" id="KW-0804">Transcription</keyword>
<dbReference type="EMBL" id="DXHV01000010">
    <property type="protein sequence ID" value="HIV99722.1"/>
    <property type="molecule type" value="Genomic_DNA"/>
</dbReference>
<comment type="caution">
    <text evidence="7">The sequence shown here is derived from an EMBL/GenBank/DDBJ whole genome shotgun (WGS) entry which is preliminary data.</text>
</comment>
<protein>
    <submittedName>
        <fullName evidence="7">TetR/AcrR family transcriptional regulator</fullName>
    </submittedName>
</protein>
<organism evidence="7 8">
    <name type="scientific">Candidatus Desulfovibrio intestinipullorum</name>
    <dbReference type="NCBI Taxonomy" id="2838536"/>
    <lineage>
        <taxon>Bacteria</taxon>
        <taxon>Pseudomonadati</taxon>
        <taxon>Thermodesulfobacteriota</taxon>
        <taxon>Desulfovibrionia</taxon>
        <taxon>Desulfovibrionales</taxon>
        <taxon>Desulfovibrionaceae</taxon>
        <taxon>Desulfovibrio</taxon>
    </lineage>
</organism>
<evidence type="ECO:0000256" key="2">
    <source>
        <dbReference type="ARBA" id="ARBA00023015"/>
    </source>
</evidence>
<dbReference type="SUPFAM" id="SSF46689">
    <property type="entry name" value="Homeodomain-like"/>
    <property type="match status" value="1"/>
</dbReference>
<dbReference type="Pfam" id="PF13977">
    <property type="entry name" value="TetR_C_6"/>
    <property type="match status" value="1"/>
</dbReference>
<dbReference type="Gene3D" id="1.10.357.10">
    <property type="entry name" value="Tetracycline Repressor, domain 2"/>
    <property type="match status" value="1"/>
</dbReference>